<keyword evidence="3" id="KW-0540">Nuclease</keyword>
<dbReference type="Proteomes" id="UP001225316">
    <property type="component" value="Unassembled WGS sequence"/>
</dbReference>
<sequence length="521" mass="57630">MAALKHTIFLPVLAALSLASAACTAQENTQTPVTSAVVSQEGVPSSKDFAVVTYNVENLFDVDGIALFNDYKMDPEKGSSGYTRRKFQTKLEGVAQVLQNVNDGAGPEVILFAELEADFTPESTVADYESFLRAHQHQTIASMLGAEWSEDYAGYPASAWLLKSLADAGMTGYEVVTAPSRGMDSGIAHTNAVFSKFPIQSVERHPLQQARDILEAELDVHGQPLYVYVNHWKSGASNPEREYIRVDNASVLRRLIDARLAADPQADVIIAGDLNSHYNHSLLYPEMETGINDILGSDGDERFQQNDLYNLWFELPSELRFSEVWRGHRGTLMHLILTRGLYDGAGISYIDGSFEKLIVPGLNTDAIGRPIKWNPGGETGSGFSDHLPLLARFKLGPFSATGELSRGDDAPDYERKLNVSEYLGTLDLQDGGFLSDLDDTQLAEHVAHLYSVNAVVKSIKPFRIQVGERVWRAYYADRSIIAEEGLPSYQKNNAGKVRLIVQPNFYYGRSQLIVEDILGEW</sequence>
<dbReference type="PANTHER" id="PTHR42834">
    <property type="entry name" value="ENDONUCLEASE/EXONUCLEASE/PHOSPHATASE FAMILY PROTEIN (AFU_ORTHOLOGUE AFUA_3G09210)"/>
    <property type="match status" value="1"/>
</dbReference>
<dbReference type="InterPro" id="IPR036691">
    <property type="entry name" value="Endo/exonu/phosph_ase_sf"/>
</dbReference>
<keyword evidence="3" id="KW-0255">Endonuclease</keyword>
<feature type="signal peptide" evidence="1">
    <location>
        <begin position="1"/>
        <end position="25"/>
    </location>
</feature>
<keyword evidence="1" id="KW-0732">Signal</keyword>
<evidence type="ECO:0000256" key="1">
    <source>
        <dbReference type="SAM" id="SignalP"/>
    </source>
</evidence>
<protein>
    <submittedName>
        <fullName evidence="3">Endonuclease/exonuclease/phosphatase family protein</fullName>
    </submittedName>
</protein>
<dbReference type="Gene3D" id="3.60.10.10">
    <property type="entry name" value="Endonuclease/exonuclease/phosphatase"/>
    <property type="match status" value="1"/>
</dbReference>
<keyword evidence="4" id="KW-1185">Reference proteome</keyword>
<evidence type="ECO:0000313" key="4">
    <source>
        <dbReference type="Proteomes" id="UP001225316"/>
    </source>
</evidence>
<dbReference type="PANTHER" id="PTHR42834:SF1">
    <property type="entry name" value="ENDONUCLEASE_EXONUCLEASE_PHOSPHATASE FAMILY PROTEIN (AFU_ORTHOLOGUE AFUA_3G09210)"/>
    <property type="match status" value="1"/>
</dbReference>
<dbReference type="PROSITE" id="PS51257">
    <property type="entry name" value="PROKAR_LIPOPROTEIN"/>
    <property type="match status" value="1"/>
</dbReference>
<reference evidence="3 4" key="1">
    <citation type="submission" date="2023-04" db="EMBL/GenBank/DDBJ databases">
        <title>A novel bacteria isolated from coastal sediment.</title>
        <authorList>
            <person name="Liu X.-J."/>
            <person name="Du Z.-J."/>
        </authorList>
    </citation>
    <scope>NUCLEOTIDE SEQUENCE [LARGE SCALE GENOMIC DNA]</scope>
    <source>
        <strain evidence="3 4">SDUM461003</strain>
    </source>
</reference>
<gene>
    <name evidence="3" type="ORF">QEH52_05490</name>
</gene>
<dbReference type="EMBL" id="JARXHW010000008">
    <property type="protein sequence ID" value="MDQ8206952.1"/>
    <property type="molecule type" value="Genomic_DNA"/>
</dbReference>
<name>A0ABU1AS10_9BACT</name>
<feature type="domain" description="Endonuclease/exonuclease/phosphatase" evidence="2">
    <location>
        <begin position="51"/>
        <end position="117"/>
    </location>
</feature>
<dbReference type="Pfam" id="PF19580">
    <property type="entry name" value="Exo_endo_phos_3"/>
    <property type="match status" value="2"/>
</dbReference>
<feature type="chain" id="PRO_5045528972" evidence="1">
    <location>
        <begin position="26"/>
        <end position="521"/>
    </location>
</feature>
<evidence type="ECO:0000259" key="2">
    <source>
        <dbReference type="Pfam" id="PF19580"/>
    </source>
</evidence>
<accession>A0ABU1AS10</accession>
<comment type="caution">
    <text evidence="3">The sequence shown here is derived from an EMBL/GenBank/DDBJ whole genome shotgun (WGS) entry which is preliminary data.</text>
</comment>
<keyword evidence="3" id="KW-0378">Hydrolase</keyword>
<proteinExistence type="predicted"/>
<evidence type="ECO:0000313" key="3">
    <source>
        <dbReference type="EMBL" id="MDQ8206952.1"/>
    </source>
</evidence>
<feature type="domain" description="Endonuclease/exonuclease/phosphatase" evidence="2">
    <location>
        <begin position="180"/>
        <end position="390"/>
    </location>
</feature>
<dbReference type="RefSeq" id="WP_308949090.1">
    <property type="nucleotide sequence ID" value="NZ_JARXHW010000008.1"/>
</dbReference>
<dbReference type="SUPFAM" id="SSF56219">
    <property type="entry name" value="DNase I-like"/>
    <property type="match status" value="1"/>
</dbReference>
<organism evidence="3 4">
    <name type="scientific">Thalassobacterium maritimum</name>
    <dbReference type="NCBI Taxonomy" id="3041265"/>
    <lineage>
        <taxon>Bacteria</taxon>
        <taxon>Pseudomonadati</taxon>
        <taxon>Verrucomicrobiota</taxon>
        <taxon>Opitutia</taxon>
        <taxon>Puniceicoccales</taxon>
        <taxon>Coraliomargaritaceae</taxon>
        <taxon>Thalassobacterium</taxon>
    </lineage>
</organism>
<dbReference type="GO" id="GO:0004519">
    <property type="term" value="F:endonuclease activity"/>
    <property type="evidence" value="ECO:0007669"/>
    <property type="project" value="UniProtKB-KW"/>
</dbReference>
<dbReference type="InterPro" id="IPR005135">
    <property type="entry name" value="Endo/exonuclease/phosphatase"/>
</dbReference>